<dbReference type="Proteomes" id="UP000479335">
    <property type="component" value="Unassembled WGS sequence"/>
</dbReference>
<dbReference type="RefSeq" id="WP_161006260.1">
    <property type="nucleotide sequence ID" value="NZ_WWCN01000005.1"/>
</dbReference>
<evidence type="ECO:0000313" key="2">
    <source>
        <dbReference type="Proteomes" id="UP000479335"/>
    </source>
</evidence>
<dbReference type="AlphaFoldDB" id="A0A6L8K945"/>
<sequence>MKYIVQIKNFYAIFIFCAFPQLAVAGDSPKIEILRIAEAEPSCGCRFEFPTGEAMKEERDGLRTFLKWDADDEEKARIRIDGELRKFSVEEERPSRDGPFQGKIHTTTFKLKDGEENVTLWCTHRNICDEKNDCEIVGYYAKVRVQALKGTKFFSATGSCGC</sequence>
<comment type="caution">
    <text evidence="1">The sequence shown here is derived from an EMBL/GenBank/DDBJ whole genome shotgun (WGS) entry which is preliminary data.</text>
</comment>
<protein>
    <submittedName>
        <fullName evidence="1">Uncharacterized protein</fullName>
    </submittedName>
</protein>
<organism evidence="1 2">
    <name type="scientific">Duganella flavida</name>
    <dbReference type="NCBI Taxonomy" id="2692175"/>
    <lineage>
        <taxon>Bacteria</taxon>
        <taxon>Pseudomonadati</taxon>
        <taxon>Pseudomonadota</taxon>
        <taxon>Betaproteobacteria</taxon>
        <taxon>Burkholderiales</taxon>
        <taxon>Oxalobacteraceae</taxon>
        <taxon>Telluria group</taxon>
        <taxon>Duganella</taxon>
    </lineage>
</organism>
<dbReference type="EMBL" id="WWCN01000005">
    <property type="protein sequence ID" value="MYM22738.1"/>
    <property type="molecule type" value="Genomic_DNA"/>
</dbReference>
<keyword evidence="2" id="KW-1185">Reference proteome</keyword>
<accession>A0A6L8K945</accession>
<gene>
    <name evidence="1" type="ORF">GTP46_08785</name>
</gene>
<evidence type="ECO:0000313" key="1">
    <source>
        <dbReference type="EMBL" id="MYM22738.1"/>
    </source>
</evidence>
<proteinExistence type="predicted"/>
<name>A0A6L8K945_9BURK</name>
<reference evidence="1 2" key="1">
    <citation type="submission" date="2019-12" db="EMBL/GenBank/DDBJ databases">
        <title>Novel species isolated from a subtropical stream in China.</title>
        <authorList>
            <person name="Lu H."/>
        </authorList>
    </citation>
    <scope>NUCLEOTIDE SEQUENCE [LARGE SCALE GENOMIC DNA]</scope>
    <source>
        <strain evidence="1 2">FT135W</strain>
    </source>
</reference>